<sequence>MNKRRRGKVRRKQVDNTSAGAGPREWDVAAAEREFARNKARIAAGATYRARQSTGWKLGGSPSSAGEIKR</sequence>
<protein>
    <submittedName>
        <fullName evidence="2">Uncharacterized protein</fullName>
    </submittedName>
</protein>
<keyword evidence="3" id="KW-1185">Reference proteome</keyword>
<proteinExistence type="predicted"/>
<name>A0ABW6UUI5_9ACTN</name>
<feature type="region of interest" description="Disordered" evidence="1">
    <location>
        <begin position="49"/>
        <end position="70"/>
    </location>
</feature>
<feature type="region of interest" description="Disordered" evidence="1">
    <location>
        <begin position="1"/>
        <end position="25"/>
    </location>
</feature>
<dbReference type="EMBL" id="JBIAWJ010000031">
    <property type="protein sequence ID" value="MFF4527036.1"/>
    <property type="molecule type" value="Genomic_DNA"/>
</dbReference>
<evidence type="ECO:0000313" key="2">
    <source>
        <dbReference type="EMBL" id="MFF4527036.1"/>
    </source>
</evidence>
<comment type="caution">
    <text evidence="2">The sequence shown here is derived from an EMBL/GenBank/DDBJ whole genome shotgun (WGS) entry which is preliminary data.</text>
</comment>
<reference evidence="2 3" key="1">
    <citation type="submission" date="2024-10" db="EMBL/GenBank/DDBJ databases">
        <title>The Natural Products Discovery Center: Release of the First 8490 Sequenced Strains for Exploring Actinobacteria Biosynthetic Diversity.</title>
        <authorList>
            <person name="Kalkreuter E."/>
            <person name="Kautsar S.A."/>
            <person name="Yang D."/>
            <person name="Bader C.D."/>
            <person name="Teijaro C.N."/>
            <person name="Fluegel L."/>
            <person name="Davis C.M."/>
            <person name="Simpson J.R."/>
            <person name="Lauterbach L."/>
            <person name="Steele A.D."/>
            <person name="Gui C."/>
            <person name="Meng S."/>
            <person name="Li G."/>
            <person name="Viehrig K."/>
            <person name="Ye F."/>
            <person name="Su P."/>
            <person name="Kiefer A.F."/>
            <person name="Nichols A."/>
            <person name="Cepeda A.J."/>
            <person name="Yan W."/>
            <person name="Fan B."/>
            <person name="Jiang Y."/>
            <person name="Adhikari A."/>
            <person name="Zheng C.-J."/>
            <person name="Schuster L."/>
            <person name="Cowan T.M."/>
            <person name="Smanski M.J."/>
            <person name="Chevrette M.G."/>
            <person name="De Carvalho L.P.S."/>
            <person name="Shen B."/>
        </authorList>
    </citation>
    <scope>NUCLEOTIDE SEQUENCE [LARGE SCALE GENOMIC DNA]</scope>
    <source>
        <strain evidence="2 3">NPDC001390</strain>
    </source>
</reference>
<feature type="compositionally biased region" description="Basic residues" evidence="1">
    <location>
        <begin position="1"/>
        <end position="11"/>
    </location>
</feature>
<gene>
    <name evidence="2" type="ORF">ACFY1D_37325</name>
</gene>
<evidence type="ECO:0000256" key="1">
    <source>
        <dbReference type="SAM" id="MobiDB-lite"/>
    </source>
</evidence>
<dbReference type="RefSeq" id="WP_387892521.1">
    <property type="nucleotide sequence ID" value="NZ_JBIAWJ010000031.1"/>
</dbReference>
<accession>A0ABW6UUI5</accession>
<organism evidence="2 3">
    <name type="scientific">Streptomyces bluensis</name>
    <dbReference type="NCBI Taxonomy" id="33897"/>
    <lineage>
        <taxon>Bacteria</taxon>
        <taxon>Bacillati</taxon>
        <taxon>Actinomycetota</taxon>
        <taxon>Actinomycetes</taxon>
        <taxon>Kitasatosporales</taxon>
        <taxon>Streptomycetaceae</taxon>
        <taxon>Streptomyces</taxon>
    </lineage>
</organism>
<evidence type="ECO:0000313" key="3">
    <source>
        <dbReference type="Proteomes" id="UP001602058"/>
    </source>
</evidence>
<dbReference type="Proteomes" id="UP001602058">
    <property type="component" value="Unassembled WGS sequence"/>
</dbReference>